<proteinExistence type="predicted"/>
<gene>
    <name evidence="1" type="ORF">N47_Q17640</name>
</gene>
<dbReference type="EMBL" id="FR695875">
    <property type="protein sequence ID" value="CBX30441.1"/>
    <property type="molecule type" value="Genomic_DNA"/>
</dbReference>
<evidence type="ECO:0000313" key="1">
    <source>
        <dbReference type="EMBL" id="CBX30441.1"/>
    </source>
</evidence>
<dbReference type="AlphaFoldDB" id="E1YIP7"/>
<organism evidence="1">
    <name type="scientific">uncultured Desulfobacterium sp</name>
    <dbReference type="NCBI Taxonomy" id="201089"/>
    <lineage>
        <taxon>Bacteria</taxon>
        <taxon>Pseudomonadati</taxon>
        <taxon>Thermodesulfobacteriota</taxon>
        <taxon>Desulfobacteria</taxon>
        <taxon>Desulfobacterales</taxon>
        <taxon>Desulfobacteriaceae</taxon>
        <taxon>Desulfobacterium</taxon>
        <taxon>environmental samples</taxon>
    </lineage>
</organism>
<sequence>MHKKITKRYTLDREPAPFFQITLVELNVVKTQPVCVPGR</sequence>
<reference evidence="1" key="1">
    <citation type="journal article" date="2011" name="Environ. Microbiol.">
        <title>Genomic insights into the metabolic potential of the polycyclic aromatic hydrocarbon degrading sulfate-reducing Deltaproteobacterium N47.</title>
        <authorList>
            <person name="Bergmann F."/>
            <person name="Selesi D."/>
            <person name="Weinmaier T."/>
            <person name="Tischler P."/>
            <person name="Rattei T."/>
            <person name="Meckenstock R.U."/>
        </authorList>
    </citation>
    <scope>NUCLEOTIDE SEQUENCE</scope>
</reference>
<protein>
    <submittedName>
        <fullName evidence="1">Uncharacterized protein</fullName>
    </submittedName>
</protein>
<name>E1YIP7_9BACT</name>
<accession>E1YIP7</accession>